<proteinExistence type="predicted"/>
<dbReference type="AlphaFoldDB" id="A0A7J6R9J5"/>
<dbReference type="Proteomes" id="UP000574390">
    <property type="component" value="Unassembled WGS sequence"/>
</dbReference>
<comment type="caution">
    <text evidence="3">The sequence shown here is derived from an EMBL/GenBank/DDBJ whole genome shotgun (WGS) entry which is preliminary data.</text>
</comment>
<evidence type="ECO:0000313" key="3">
    <source>
        <dbReference type="EMBL" id="KAF4717325.1"/>
    </source>
</evidence>
<sequence>MTTLLIFIALLLGAHAGIFEGYTLPGDEDYWASAETLADSTTALTTTPSFTYVATSTESSLQQLLKLDIPVNRGVPTTVEPLSLEEKLEDLEIRPFRGFTTRPPTTSSPTPPTTKSVLGQLLELRIPIHGDISPGADNTTAPPPGNLRAAGLTSHSSAVSVWWLALVHYFKLKDERESATINPSRHDGHQ</sequence>
<accession>A0A7J6R9J5</accession>
<dbReference type="EMBL" id="JABANM010023778">
    <property type="protein sequence ID" value="KAF4717325.1"/>
    <property type="molecule type" value="Genomic_DNA"/>
</dbReference>
<feature type="chain" id="PRO_5029581372" evidence="2">
    <location>
        <begin position="17"/>
        <end position="190"/>
    </location>
</feature>
<organism evidence="3 4">
    <name type="scientific">Perkinsus olseni</name>
    <name type="common">Perkinsus atlanticus</name>
    <dbReference type="NCBI Taxonomy" id="32597"/>
    <lineage>
        <taxon>Eukaryota</taxon>
        <taxon>Sar</taxon>
        <taxon>Alveolata</taxon>
        <taxon>Perkinsozoa</taxon>
        <taxon>Perkinsea</taxon>
        <taxon>Perkinsida</taxon>
        <taxon>Perkinsidae</taxon>
        <taxon>Perkinsus</taxon>
    </lineage>
</organism>
<protein>
    <submittedName>
        <fullName evidence="3">Uncharacterized protein</fullName>
    </submittedName>
</protein>
<gene>
    <name evidence="3" type="ORF">FOZ62_018625</name>
</gene>
<evidence type="ECO:0000313" key="4">
    <source>
        <dbReference type="Proteomes" id="UP000574390"/>
    </source>
</evidence>
<reference evidence="3 4" key="1">
    <citation type="submission" date="2020-04" db="EMBL/GenBank/DDBJ databases">
        <title>Perkinsus olseni comparative genomics.</title>
        <authorList>
            <person name="Bogema D.R."/>
        </authorList>
    </citation>
    <scope>NUCLEOTIDE SEQUENCE [LARGE SCALE GENOMIC DNA]</scope>
    <source>
        <strain evidence="3">ATCC PRA-205</strain>
    </source>
</reference>
<keyword evidence="2" id="KW-0732">Signal</keyword>
<evidence type="ECO:0000256" key="1">
    <source>
        <dbReference type="SAM" id="MobiDB-lite"/>
    </source>
</evidence>
<name>A0A7J6R9J5_PEROL</name>
<evidence type="ECO:0000256" key="2">
    <source>
        <dbReference type="SAM" id="SignalP"/>
    </source>
</evidence>
<feature type="region of interest" description="Disordered" evidence="1">
    <location>
        <begin position="129"/>
        <end position="149"/>
    </location>
</feature>
<feature type="signal peptide" evidence="2">
    <location>
        <begin position="1"/>
        <end position="16"/>
    </location>
</feature>